<dbReference type="InterPro" id="IPR000210">
    <property type="entry name" value="BTB/POZ_dom"/>
</dbReference>
<dbReference type="Pfam" id="PF00651">
    <property type="entry name" value="BTB"/>
    <property type="match status" value="1"/>
</dbReference>
<dbReference type="InterPro" id="IPR011333">
    <property type="entry name" value="SKP1/BTB/POZ_sf"/>
</dbReference>
<dbReference type="EMBL" id="ML975293">
    <property type="protein sequence ID" value="KAF1835042.1"/>
    <property type="molecule type" value="Genomic_DNA"/>
</dbReference>
<protein>
    <recommendedName>
        <fullName evidence="1">BTB domain-containing protein</fullName>
    </recommendedName>
</protein>
<evidence type="ECO:0000259" key="1">
    <source>
        <dbReference type="PROSITE" id="PS50097"/>
    </source>
</evidence>
<dbReference type="PROSITE" id="PS50097">
    <property type="entry name" value="BTB"/>
    <property type="match status" value="1"/>
</dbReference>
<dbReference type="OrthoDB" id="6359816at2759"/>
<feature type="domain" description="BTB" evidence="1">
    <location>
        <begin position="174"/>
        <end position="232"/>
    </location>
</feature>
<evidence type="ECO:0000313" key="3">
    <source>
        <dbReference type="Proteomes" id="UP000800040"/>
    </source>
</evidence>
<dbReference type="PANTHER" id="PTHR47843">
    <property type="entry name" value="BTB DOMAIN-CONTAINING PROTEIN-RELATED"/>
    <property type="match status" value="1"/>
</dbReference>
<dbReference type="SMART" id="SM00225">
    <property type="entry name" value="BTB"/>
    <property type="match status" value="1"/>
</dbReference>
<keyword evidence="3" id="KW-1185">Reference proteome</keyword>
<accession>A0A6A5KHQ7</accession>
<dbReference type="AlphaFoldDB" id="A0A6A5KHQ7"/>
<name>A0A6A5KHQ7_9PLEO</name>
<reference evidence="2" key="1">
    <citation type="submission" date="2020-01" db="EMBL/GenBank/DDBJ databases">
        <authorList>
            <consortium name="DOE Joint Genome Institute"/>
            <person name="Haridas S."/>
            <person name="Albert R."/>
            <person name="Binder M."/>
            <person name="Bloem J."/>
            <person name="Labutti K."/>
            <person name="Salamov A."/>
            <person name="Andreopoulos B."/>
            <person name="Baker S.E."/>
            <person name="Barry K."/>
            <person name="Bills G."/>
            <person name="Bluhm B.H."/>
            <person name="Cannon C."/>
            <person name="Castanera R."/>
            <person name="Culley D.E."/>
            <person name="Daum C."/>
            <person name="Ezra D."/>
            <person name="Gonzalez J.B."/>
            <person name="Henrissat B."/>
            <person name="Kuo A."/>
            <person name="Liang C."/>
            <person name="Lipzen A."/>
            <person name="Lutzoni F."/>
            <person name="Magnuson J."/>
            <person name="Mondo S."/>
            <person name="Nolan M."/>
            <person name="Ohm R."/>
            <person name="Pangilinan J."/>
            <person name="Park H.-J."/>
            <person name="Ramirez L."/>
            <person name="Alfaro M."/>
            <person name="Sun H."/>
            <person name="Tritt A."/>
            <person name="Yoshinaga Y."/>
            <person name="Zwiers L.-H."/>
            <person name="Turgeon B.G."/>
            <person name="Goodwin S.B."/>
            <person name="Spatafora J.W."/>
            <person name="Crous P.W."/>
            <person name="Grigoriev I.V."/>
        </authorList>
    </citation>
    <scope>NUCLEOTIDE SEQUENCE</scope>
    <source>
        <strain evidence="2">P77</strain>
    </source>
</reference>
<evidence type="ECO:0000313" key="2">
    <source>
        <dbReference type="EMBL" id="KAF1835042.1"/>
    </source>
</evidence>
<proteinExistence type="predicted"/>
<dbReference type="PANTHER" id="PTHR47843:SF5">
    <property type="entry name" value="BTB_POZ DOMAIN PROTEIN"/>
    <property type="match status" value="1"/>
</dbReference>
<gene>
    <name evidence="2" type="ORF">BDW02DRAFT_310501</name>
</gene>
<dbReference type="Gene3D" id="3.30.710.10">
    <property type="entry name" value="Potassium Channel Kv1.1, Chain A"/>
    <property type="match status" value="1"/>
</dbReference>
<sequence>MARSILYKPVTWPIQSFAVSNDFRSPGPALLLLDRANAEFGLIYQTEPGIAVMAQFPDTEEPVYFQASKARAACTRFNNSCKKVCILMQHLQLDLTFMTGAHAADFLRRLGRIATRVGNLHFEVHEAASNAIMGRADFSMEKEGYGNCSTQAWMAIPDDNTSEWARIYKTAKCTDFKIIADGRVFPAHRVLLSTRSQYFNAVCDGRFSETAQRSITLPESAETVSTLLQEMYEVYNPTTGSIFANFALRRAIEKEQVMDNLAALFIASDKYGLEPIRNKVSFAIIDRLPFVYDPLAIVDLASTVYHEGFPAMDCDLRKAVIGLLQARLPAVMDDEEAWREYVGNQAVVKALHSHQCEMLENAQNGLLTPPVTPTKK</sequence>
<dbReference type="SUPFAM" id="SSF54695">
    <property type="entry name" value="POZ domain"/>
    <property type="match status" value="1"/>
</dbReference>
<organism evidence="2 3">
    <name type="scientific">Decorospora gaudefroyi</name>
    <dbReference type="NCBI Taxonomy" id="184978"/>
    <lineage>
        <taxon>Eukaryota</taxon>
        <taxon>Fungi</taxon>
        <taxon>Dikarya</taxon>
        <taxon>Ascomycota</taxon>
        <taxon>Pezizomycotina</taxon>
        <taxon>Dothideomycetes</taxon>
        <taxon>Pleosporomycetidae</taxon>
        <taxon>Pleosporales</taxon>
        <taxon>Pleosporineae</taxon>
        <taxon>Pleosporaceae</taxon>
        <taxon>Decorospora</taxon>
    </lineage>
</organism>
<dbReference type="Proteomes" id="UP000800040">
    <property type="component" value="Unassembled WGS sequence"/>
</dbReference>
<dbReference type="CDD" id="cd18186">
    <property type="entry name" value="BTB_POZ_ZBTB_KLHL-like"/>
    <property type="match status" value="1"/>
</dbReference>